<dbReference type="RefSeq" id="XP_029657332.2">
    <property type="nucleotide sequence ID" value="XM_029801472.2"/>
</dbReference>
<dbReference type="PANTHER" id="PTHR16166">
    <property type="entry name" value="VACUOLAR PROTEIN SORTING-ASSOCIATED PROTEIN VPS13"/>
    <property type="match status" value="1"/>
</dbReference>
<gene>
    <name evidence="3" type="primary">LOC115231449</name>
</gene>
<feature type="domain" description="Intermembrane lipid transfer protein VPS13-like C-terminal" evidence="1">
    <location>
        <begin position="215"/>
        <end position="324"/>
    </location>
</feature>
<proteinExistence type="predicted"/>
<dbReference type="AlphaFoldDB" id="A0A6P7U7I0"/>
<dbReference type="PANTHER" id="PTHR16166:SF146">
    <property type="entry name" value="VACUOLAR PROTEIN SORTING-ASSOCIATED PROTEIN 13A-LIKE ISOFORM X1"/>
    <property type="match status" value="1"/>
</dbReference>
<organism evidence="2 3">
    <name type="scientific">Octopus sinensis</name>
    <name type="common">East Asian common octopus</name>
    <dbReference type="NCBI Taxonomy" id="2607531"/>
    <lineage>
        <taxon>Eukaryota</taxon>
        <taxon>Metazoa</taxon>
        <taxon>Spiralia</taxon>
        <taxon>Lophotrochozoa</taxon>
        <taxon>Mollusca</taxon>
        <taxon>Cephalopoda</taxon>
        <taxon>Coleoidea</taxon>
        <taxon>Octopodiformes</taxon>
        <taxon>Octopoda</taxon>
        <taxon>Incirrata</taxon>
        <taxon>Octopodidae</taxon>
        <taxon>Octopus</taxon>
    </lineage>
</organism>
<dbReference type="KEGG" id="osn:115231449"/>
<dbReference type="Proteomes" id="UP000515154">
    <property type="component" value="Unplaced"/>
</dbReference>
<evidence type="ECO:0000259" key="1">
    <source>
        <dbReference type="Pfam" id="PF25037"/>
    </source>
</evidence>
<protein>
    <submittedName>
        <fullName evidence="3">Vacuolar protein sorting-associated protein 13A</fullName>
    </submittedName>
</protein>
<dbReference type="GO" id="GO:0045053">
    <property type="term" value="P:protein retention in Golgi apparatus"/>
    <property type="evidence" value="ECO:0007669"/>
    <property type="project" value="TreeGrafter"/>
</dbReference>
<dbReference type="InterPro" id="IPR026847">
    <property type="entry name" value="VPS13"/>
</dbReference>
<reference evidence="3" key="1">
    <citation type="submission" date="2025-08" db="UniProtKB">
        <authorList>
            <consortium name="RefSeq"/>
        </authorList>
    </citation>
    <scope>IDENTIFICATION</scope>
</reference>
<dbReference type="InterPro" id="IPR056748">
    <property type="entry name" value="VPS13-like_C"/>
</dbReference>
<accession>A0A6P7U7I0</accession>
<evidence type="ECO:0000313" key="2">
    <source>
        <dbReference type="Proteomes" id="UP000515154"/>
    </source>
</evidence>
<dbReference type="Pfam" id="PF25037">
    <property type="entry name" value="VPS13_C"/>
    <property type="match status" value="1"/>
</dbReference>
<keyword evidence="2" id="KW-1185">Reference proteome</keyword>
<evidence type="ECO:0000313" key="3">
    <source>
        <dbReference type="RefSeq" id="XP_029657332.2"/>
    </source>
</evidence>
<sequence>MAYFDCKGVMLTVGQLLSHIQSHYFYQAIQQAYVLVLGLDVLGNPYGLIRDFTQGLGDLFYEPFLGSIQGTDEFTEGLVRGVQSLLGHTVGSTAGSVALMTGSVGNALAALSFDSDYKKKRRTRVMQQPESLPETLAIGTRGFINGVALGLSGIILDPIKGAHEDGVEGFFKGIGKGIMGLLTKPAAGAIDMVSMAFDGLRRAAELEGGIVARTRLPRFINPSLGLKPYSPYQAIGVRLLQSIRKGQYLQSDMYWAHAPLSREDRSDVFLITDKHLFLLEKTKLWGDWNVEWEVPIDSLLEIPAIVDKRLVFRIKRDDSSLNLFSSGERDIVCNDTQVLAWLHKKIEHVIKFRKQ</sequence>
<dbReference type="GO" id="GO:0006623">
    <property type="term" value="P:protein targeting to vacuole"/>
    <property type="evidence" value="ECO:0007669"/>
    <property type="project" value="TreeGrafter"/>
</dbReference>
<name>A0A6P7U7I0_9MOLL</name>